<evidence type="ECO:0000313" key="3">
    <source>
        <dbReference type="Proteomes" id="UP001605036"/>
    </source>
</evidence>
<feature type="region of interest" description="Disordered" evidence="1">
    <location>
        <begin position="13"/>
        <end position="53"/>
    </location>
</feature>
<sequence length="672" mass="78125">MAKFTSESQYKTWLRNNESFDDPSKKVGGTAFRSEITPPRRKSVNNKPVALHRGSVDYGQLHRATMQVEEESEKGSEAEDDLPQELKEHMRRKRMFSRLRLKKLEEARYGLYVPLSPRTVERRRRSKQNIRKIVSALKMSPRVMGKKGDKNKDWRIRPSACQSDFVRGLRGRLQERKEKMKPYTNNKLFEKILDIKEEERVWPTPEEFWRQSIASKFEKMARELIDRTSYMTARIQHGIWSQTGMPYTCLGLPSTNRPATAPLPDLKMLRQLLPYEHPPFDFFPACADTELMAALAEKEAEERHASYEDGIAAFACDLSDMDYSRFPMEQIQFTAKLVKRVKGGGRWLEEIDEGMMKSIPRELSVTHYTGRTIVGPAGNVEHFGYLLPPLALLGGSSSSESHEVSHMQLREDEKKELATTLQPPHRHSEHKEPLIRLPWSQRKSHAHTEQSFIMCQSPTKQLIDQPPEKQLESIDWKADQSLVFNLKRKNLTARRKIMYDLKKELTAVSDRREHWRGVTSMTAELCKRLESILFRTKGRRAPSTKHIWSTAQRLHPVPKDKERPDYESEAYSINRFYDRVCTFIDHQKMADPLMDVLIYLLREMLLNGQKLQADLLLVLCERLARIPEEVASSGRMVCIFPVLHFIAKELRISSTEYDLFINKSGIDRLQPT</sequence>
<keyword evidence="3" id="KW-1185">Reference proteome</keyword>
<evidence type="ECO:0000313" key="2">
    <source>
        <dbReference type="EMBL" id="KAL2634679.1"/>
    </source>
</evidence>
<protein>
    <submittedName>
        <fullName evidence="2">Uncharacterized protein</fullName>
    </submittedName>
</protein>
<organism evidence="2 3">
    <name type="scientific">Riccia fluitans</name>
    <dbReference type="NCBI Taxonomy" id="41844"/>
    <lineage>
        <taxon>Eukaryota</taxon>
        <taxon>Viridiplantae</taxon>
        <taxon>Streptophyta</taxon>
        <taxon>Embryophyta</taxon>
        <taxon>Marchantiophyta</taxon>
        <taxon>Marchantiopsida</taxon>
        <taxon>Marchantiidae</taxon>
        <taxon>Marchantiales</taxon>
        <taxon>Ricciaceae</taxon>
        <taxon>Riccia</taxon>
    </lineage>
</organism>
<feature type="compositionally biased region" description="Basic and acidic residues" evidence="1">
    <location>
        <begin position="400"/>
        <end position="417"/>
    </location>
</feature>
<dbReference type="AlphaFoldDB" id="A0ABD1YW90"/>
<dbReference type="EMBL" id="JBHFFA010000003">
    <property type="protein sequence ID" value="KAL2634679.1"/>
    <property type="molecule type" value="Genomic_DNA"/>
</dbReference>
<proteinExistence type="predicted"/>
<evidence type="ECO:0000256" key="1">
    <source>
        <dbReference type="SAM" id="MobiDB-lite"/>
    </source>
</evidence>
<comment type="caution">
    <text evidence="2">The sequence shown here is derived from an EMBL/GenBank/DDBJ whole genome shotgun (WGS) entry which is preliminary data.</text>
</comment>
<accession>A0ABD1YW90</accession>
<gene>
    <name evidence="2" type="ORF">R1flu_006158</name>
</gene>
<reference evidence="2 3" key="1">
    <citation type="submission" date="2024-09" db="EMBL/GenBank/DDBJ databases">
        <title>Chromosome-scale assembly of Riccia fluitans.</title>
        <authorList>
            <person name="Paukszto L."/>
            <person name="Sawicki J."/>
            <person name="Karawczyk K."/>
            <person name="Piernik-Szablinska J."/>
            <person name="Szczecinska M."/>
            <person name="Mazdziarz M."/>
        </authorList>
    </citation>
    <scope>NUCLEOTIDE SEQUENCE [LARGE SCALE GENOMIC DNA]</scope>
    <source>
        <strain evidence="2">Rf_01</strain>
        <tissue evidence="2">Aerial parts of the thallus</tissue>
    </source>
</reference>
<name>A0ABD1YW90_9MARC</name>
<dbReference type="Proteomes" id="UP001605036">
    <property type="component" value="Unassembled WGS sequence"/>
</dbReference>
<feature type="region of interest" description="Disordered" evidence="1">
    <location>
        <begin position="397"/>
        <end position="431"/>
    </location>
</feature>